<dbReference type="Proteomes" id="UP001305002">
    <property type="component" value="Chromosome"/>
</dbReference>
<evidence type="ECO:0000313" key="3">
    <source>
        <dbReference type="Proteomes" id="UP001305002"/>
    </source>
</evidence>
<name>A0ABZ0KPL3_STRC4</name>
<dbReference type="EMBL" id="CP137524">
    <property type="protein sequence ID" value="WOT39987.1"/>
    <property type="molecule type" value="Genomic_DNA"/>
</dbReference>
<feature type="compositionally biased region" description="Basic and acidic residues" evidence="1">
    <location>
        <begin position="14"/>
        <end position="23"/>
    </location>
</feature>
<accession>A0ABZ0KPL3</accession>
<evidence type="ECO:0000313" key="2">
    <source>
        <dbReference type="EMBL" id="WOT39987.1"/>
    </source>
</evidence>
<proteinExistence type="predicted"/>
<evidence type="ECO:0000256" key="1">
    <source>
        <dbReference type="SAM" id="MobiDB-lite"/>
    </source>
</evidence>
<keyword evidence="3" id="KW-1185">Reference proteome</keyword>
<protein>
    <submittedName>
        <fullName evidence="2">Uncharacterized protein</fullName>
    </submittedName>
</protein>
<feature type="region of interest" description="Disordered" evidence="1">
    <location>
        <begin position="1"/>
        <end position="35"/>
    </location>
</feature>
<reference evidence="2 3" key="2">
    <citation type="journal article" date="2024" name="Microb. Biotechnol.">
        <title>The involvement of multiple ABC transporters in daunorubicin efflux in Streptomyces coeruleorubidus.</title>
        <authorList>
            <person name="Dong J."/>
            <person name="Ning J."/>
            <person name="Tian Y."/>
            <person name="Li H."/>
            <person name="Chen H."/>
            <person name="Guan W."/>
        </authorList>
    </citation>
    <scope>NUCLEOTIDE SEQUENCE [LARGE SCALE GENOMIC DNA]</scope>
    <source>
        <strain evidence="2 3">CICC 11043</strain>
    </source>
</reference>
<organism evidence="2 3">
    <name type="scientific">Streptomyces coeruleorubidus</name>
    <dbReference type="NCBI Taxonomy" id="116188"/>
    <lineage>
        <taxon>Bacteria</taxon>
        <taxon>Bacillati</taxon>
        <taxon>Actinomycetota</taxon>
        <taxon>Actinomycetes</taxon>
        <taxon>Kitasatosporales</taxon>
        <taxon>Streptomycetaceae</taxon>
        <taxon>Streptomyces</taxon>
    </lineage>
</organism>
<reference evidence="2 3" key="1">
    <citation type="journal article" date="2021" name="J. Microbiol. Biotechnol.">
        <title>An Efficient Markerless Deletion System Suitable for the Industrial Strains of Streptomyces.</title>
        <authorList>
            <person name="Dong J."/>
            <person name="Wei J."/>
            <person name="Li H."/>
            <person name="Zhao S."/>
            <person name="Guan W."/>
        </authorList>
    </citation>
    <scope>NUCLEOTIDE SEQUENCE [LARGE SCALE GENOMIC DNA]</scope>
    <source>
        <strain evidence="2 3">CICC 11043</strain>
    </source>
</reference>
<gene>
    <name evidence="2" type="ORF">R5U08_40340</name>
</gene>
<sequence length="54" mass="5841">MALIVTNPRRDHRRAGVDGHEGGHQAAPPAPEQTIETIDSVKADLAEIKESAQR</sequence>